<name>A0A8C3PDN0_CHRPI</name>
<reference evidence="1" key="1">
    <citation type="submission" date="2025-08" db="UniProtKB">
        <authorList>
            <consortium name="Ensembl"/>
        </authorList>
    </citation>
    <scope>IDENTIFICATION</scope>
</reference>
<sequence length="67" mass="7765">RDIWSPYERSFYTLWNFSGTNEHHLPLQIGDTVHILQASEGKWGWALQVGEPAPQTPGESSWTFHRL</sequence>
<dbReference type="Ensembl" id="ENSCPBT00000041185.1">
    <property type="protein sequence ID" value="ENSCPBP00000035103.1"/>
    <property type="gene ID" value="ENSCPBG00000024469.1"/>
</dbReference>
<reference evidence="1" key="2">
    <citation type="submission" date="2025-09" db="UniProtKB">
        <authorList>
            <consortium name="Ensembl"/>
        </authorList>
    </citation>
    <scope>IDENTIFICATION</scope>
</reference>
<dbReference type="GeneTree" id="ENSGT01010000226600"/>
<evidence type="ECO:0008006" key="3">
    <source>
        <dbReference type="Google" id="ProtNLM"/>
    </source>
</evidence>
<dbReference type="Gene3D" id="2.30.30.40">
    <property type="entry name" value="SH3 Domains"/>
    <property type="match status" value="1"/>
</dbReference>
<keyword evidence="2" id="KW-1185">Reference proteome</keyword>
<proteinExistence type="predicted"/>
<dbReference type="SUPFAM" id="SSF50044">
    <property type="entry name" value="SH3-domain"/>
    <property type="match status" value="1"/>
</dbReference>
<protein>
    <recommendedName>
        <fullName evidence="3">SH3 domain-containing protein</fullName>
    </recommendedName>
</protein>
<dbReference type="AlphaFoldDB" id="A0A8C3PDN0"/>
<dbReference type="InterPro" id="IPR036028">
    <property type="entry name" value="SH3-like_dom_sf"/>
</dbReference>
<accession>A0A8C3PDN0</accession>
<dbReference type="Proteomes" id="UP000694380">
    <property type="component" value="Unplaced"/>
</dbReference>
<organism evidence="1 2">
    <name type="scientific">Chrysemys picta bellii</name>
    <name type="common">Western painted turtle</name>
    <name type="synonym">Emys bellii</name>
    <dbReference type="NCBI Taxonomy" id="8478"/>
    <lineage>
        <taxon>Eukaryota</taxon>
        <taxon>Metazoa</taxon>
        <taxon>Chordata</taxon>
        <taxon>Craniata</taxon>
        <taxon>Vertebrata</taxon>
        <taxon>Euteleostomi</taxon>
        <taxon>Archelosauria</taxon>
        <taxon>Testudinata</taxon>
        <taxon>Testudines</taxon>
        <taxon>Cryptodira</taxon>
        <taxon>Durocryptodira</taxon>
        <taxon>Testudinoidea</taxon>
        <taxon>Emydidae</taxon>
        <taxon>Chrysemys</taxon>
    </lineage>
</organism>
<evidence type="ECO:0000313" key="2">
    <source>
        <dbReference type="Proteomes" id="UP000694380"/>
    </source>
</evidence>
<evidence type="ECO:0000313" key="1">
    <source>
        <dbReference type="Ensembl" id="ENSCPBP00000035103.1"/>
    </source>
</evidence>